<feature type="compositionally biased region" description="Low complexity" evidence="1">
    <location>
        <begin position="1"/>
        <end position="14"/>
    </location>
</feature>
<sequence>MRSTQSGSSRGQQRVNFPQQPPQKFRATVVDAPLAQMFFCQGPALTSQSHRLDPALPQVGHLCHELRSVKEKSGRAPYLYVSHLHRVNRGLCFLLRRGSAQLLPLTPQCLQVKGASIRQATDRFRSSLMWSSSAFDVPR</sequence>
<reference evidence="2 3" key="1">
    <citation type="submission" date="2019-03" db="EMBL/GenBank/DDBJ databases">
        <title>First draft genome of Liparis tanakae, snailfish: a comprehensive survey of snailfish specific genes.</title>
        <authorList>
            <person name="Kim W."/>
            <person name="Song I."/>
            <person name="Jeong J.-H."/>
            <person name="Kim D."/>
            <person name="Kim S."/>
            <person name="Ryu S."/>
            <person name="Song J.Y."/>
            <person name="Lee S.K."/>
        </authorList>
    </citation>
    <scope>NUCLEOTIDE SEQUENCE [LARGE SCALE GENOMIC DNA]</scope>
    <source>
        <tissue evidence="2">Muscle</tissue>
    </source>
</reference>
<name>A0A4Z2G6I5_9TELE</name>
<evidence type="ECO:0000256" key="1">
    <source>
        <dbReference type="SAM" id="MobiDB-lite"/>
    </source>
</evidence>
<accession>A0A4Z2G6I5</accession>
<proteinExistence type="predicted"/>
<feature type="region of interest" description="Disordered" evidence="1">
    <location>
        <begin position="1"/>
        <end position="22"/>
    </location>
</feature>
<dbReference type="AlphaFoldDB" id="A0A4Z2G6I5"/>
<organism evidence="2 3">
    <name type="scientific">Liparis tanakae</name>
    <name type="common">Tanaka's snailfish</name>
    <dbReference type="NCBI Taxonomy" id="230148"/>
    <lineage>
        <taxon>Eukaryota</taxon>
        <taxon>Metazoa</taxon>
        <taxon>Chordata</taxon>
        <taxon>Craniata</taxon>
        <taxon>Vertebrata</taxon>
        <taxon>Euteleostomi</taxon>
        <taxon>Actinopterygii</taxon>
        <taxon>Neopterygii</taxon>
        <taxon>Teleostei</taxon>
        <taxon>Neoteleostei</taxon>
        <taxon>Acanthomorphata</taxon>
        <taxon>Eupercaria</taxon>
        <taxon>Perciformes</taxon>
        <taxon>Cottioidei</taxon>
        <taxon>Cottales</taxon>
        <taxon>Liparidae</taxon>
        <taxon>Liparis</taxon>
    </lineage>
</organism>
<protein>
    <submittedName>
        <fullName evidence="2">Uncharacterized protein</fullName>
    </submittedName>
</protein>
<evidence type="ECO:0000313" key="3">
    <source>
        <dbReference type="Proteomes" id="UP000314294"/>
    </source>
</evidence>
<comment type="caution">
    <text evidence="2">The sequence shown here is derived from an EMBL/GenBank/DDBJ whole genome shotgun (WGS) entry which is preliminary data.</text>
</comment>
<gene>
    <name evidence="2" type="ORF">EYF80_040937</name>
</gene>
<evidence type="ECO:0000313" key="2">
    <source>
        <dbReference type="EMBL" id="TNN48861.1"/>
    </source>
</evidence>
<dbReference type="Proteomes" id="UP000314294">
    <property type="component" value="Unassembled WGS sequence"/>
</dbReference>
<dbReference type="EMBL" id="SRLO01000679">
    <property type="protein sequence ID" value="TNN48861.1"/>
    <property type="molecule type" value="Genomic_DNA"/>
</dbReference>
<keyword evidence="3" id="KW-1185">Reference proteome</keyword>